<sequence>MKHYRHFTVAEWLYQLENLHQQEIQLGLTRINQVAASLNLLKPQATVISVAGTNGKGSTVAALESLYFAAGYHVASYTSPHLLSFNERIKINKQAISDADLAEALCSIEDGRDGVPLTYFEMVTLAALWHFKKNPVDVMILEVGLGGRLDATNIIDADLAIITTIDLDHQLFLGSDKESIGFEKAGILRPNTTFIYADERPPNSVTSHADSLNCSTYIRNIHYHYLIENQKFSLFLRNECCLSIDEPKLHPNSIAAALMACICLNQQLPIQLAETARQLSHLSLPGRQQWFSGEKPLLLDVSHNPQAARNLAEYVKKLHWPQKIHILFSALKDKDIAGLIEPFLDIADHWYPCLLSGSRAASLEQFDAAFGIYGIVPTCYENPVIAYQSACNEALTGDLIVVYGSFLTVEQVLSAVSNPTNVGEI</sequence>
<dbReference type="GO" id="GO:0046656">
    <property type="term" value="P:folic acid biosynthetic process"/>
    <property type="evidence" value="ECO:0007669"/>
    <property type="project" value="UniProtKB-KW"/>
</dbReference>
<dbReference type="PROSITE" id="PS01012">
    <property type="entry name" value="FOLYLPOLYGLU_SYNT_2"/>
    <property type="match status" value="1"/>
</dbReference>
<evidence type="ECO:0000256" key="11">
    <source>
        <dbReference type="ARBA" id="ARBA00022840"/>
    </source>
</evidence>
<dbReference type="AlphaFoldDB" id="A0A0W0VAE3"/>
<reference evidence="23 24" key="1">
    <citation type="submission" date="2015-11" db="EMBL/GenBank/DDBJ databases">
        <title>Genomic analysis of 38 Legionella species identifies large and diverse effector repertoires.</title>
        <authorList>
            <person name="Burstein D."/>
            <person name="Amaro F."/>
            <person name="Zusman T."/>
            <person name="Lifshitz Z."/>
            <person name="Cohen O."/>
            <person name="Gilbert J.A."/>
            <person name="Pupko T."/>
            <person name="Shuman H.A."/>
            <person name="Segal G."/>
        </authorList>
    </citation>
    <scope>NUCLEOTIDE SEQUENCE [LARGE SCALE GENOMIC DNA]</scope>
    <source>
        <strain evidence="23 24">BL-540</strain>
    </source>
</reference>
<keyword evidence="10 21" id="KW-0547">Nucleotide-binding</keyword>
<dbReference type="InterPro" id="IPR004101">
    <property type="entry name" value="Mur_ligase_C"/>
</dbReference>
<evidence type="ECO:0000256" key="6">
    <source>
        <dbReference type="ARBA" id="ARBA00013025"/>
    </source>
</evidence>
<evidence type="ECO:0000313" key="24">
    <source>
        <dbReference type="Proteomes" id="UP000055035"/>
    </source>
</evidence>
<dbReference type="Proteomes" id="UP000055035">
    <property type="component" value="Unassembled WGS sequence"/>
</dbReference>
<gene>
    <name evidence="23" type="primary">folC</name>
    <name evidence="23" type="ORF">Ljor_1411</name>
</gene>
<keyword evidence="13" id="KW-0289">Folate biosynthesis</keyword>
<dbReference type="GO" id="GO:0004326">
    <property type="term" value="F:tetrahydrofolylpolyglutamate synthase activity"/>
    <property type="evidence" value="ECO:0007669"/>
    <property type="project" value="UniProtKB-EC"/>
</dbReference>
<evidence type="ECO:0000256" key="8">
    <source>
        <dbReference type="ARBA" id="ARBA00022598"/>
    </source>
</evidence>
<evidence type="ECO:0000256" key="5">
    <source>
        <dbReference type="ARBA" id="ARBA00013023"/>
    </source>
</evidence>
<dbReference type="SUPFAM" id="SSF53244">
    <property type="entry name" value="MurD-like peptide ligases, peptide-binding domain"/>
    <property type="match status" value="1"/>
</dbReference>
<dbReference type="GO" id="GO:0046872">
    <property type="term" value="F:metal ion binding"/>
    <property type="evidence" value="ECO:0007669"/>
    <property type="project" value="UniProtKB-KW"/>
</dbReference>
<evidence type="ECO:0000256" key="10">
    <source>
        <dbReference type="ARBA" id="ARBA00022741"/>
    </source>
</evidence>
<dbReference type="InterPro" id="IPR001645">
    <property type="entry name" value="Folylpolyglutamate_synth"/>
</dbReference>
<keyword evidence="8 21" id="KW-0436">Ligase</keyword>
<dbReference type="NCBIfam" id="TIGR01499">
    <property type="entry name" value="folC"/>
    <property type="match status" value="1"/>
</dbReference>
<dbReference type="GO" id="GO:0008841">
    <property type="term" value="F:dihydrofolate synthase activity"/>
    <property type="evidence" value="ECO:0007669"/>
    <property type="project" value="UniProtKB-EC"/>
</dbReference>
<evidence type="ECO:0000256" key="14">
    <source>
        <dbReference type="ARBA" id="ARBA00030048"/>
    </source>
</evidence>
<comment type="catalytic activity">
    <reaction evidence="20">
        <text>7,8-dihydropteroate + L-glutamate + ATP = 7,8-dihydrofolate + ADP + phosphate + H(+)</text>
        <dbReference type="Rhea" id="RHEA:23584"/>
        <dbReference type="ChEBI" id="CHEBI:15378"/>
        <dbReference type="ChEBI" id="CHEBI:17839"/>
        <dbReference type="ChEBI" id="CHEBI:29985"/>
        <dbReference type="ChEBI" id="CHEBI:30616"/>
        <dbReference type="ChEBI" id="CHEBI:43474"/>
        <dbReference type="ChEBI" id="CHEBI:57451"/>
        <dbReference type="ChEBI" id="CHEBI:456216"/>
        <dbReference type="EC" id="6.3.2.12"/>
    </reaction>
</comment>
<dbReference type="OrthoDB" id="9809356at2"/>
<evidence type="ECO:0000256" key="2">
    <source>
        <dbReference type="ARBA" id="ARBA00004799"/>
    </source>
</evidence>
<comment type="function">
    <text evidence="1">Functions in two distinct reactions of the de novo folate biosynthetic pathway. Catalyzes the addition of a glutamate residue to dihydropteroate (7,8-dihydropteroate or H2Pte) to form dihydrofolate (7,8-dihydrofolate monoglutamate or H2Pte-Glu). Also catalyzes successive additions of L-glutamate to tetrahydrofolate or 10-formyltetrahydrofolate or 5,10-methylenetetrahydrofolate, leading to folylpolyglutamate derivatives.</text>
</comment>
<dbReference type="InterPro" id="IPR018109">
    <property type="entry name" value="Folylpolyglutamate_synth_CS"/>
</dbReference>
<evidence type="ECO:0000256" key="1">
    <source>
        <dbReference type="ARBA" id="ARBA00002714"/>
    </source>
</evidence>
<dbReference type="PANTHER" id="PTHR11136">
    <property type="entry name" value="FOLYLPOLYGLUTAMATE SYNTHASE-RELATED"/>
    <property type="match status" value="1"/>
</dbReference>
<evidence type="ECO:0000256" key="19">
    <source>
        <dbReference type="ARBA" id="ARBA00049035"/>
    </source>
</evidence>
<comment type="pathway">
    <text evidence="3">Cofactor biosynthesis; tetrahydrofolylpolyglutamate biosynthesis.</text>
</comment>
<dbReference type="GO" id="GO:0005524">
    <property type="term" value="F:ATP binding"/>
    <property type="evidence" value="ECO:0007669"/>
    <property type="project" value="UniProtKB-KW"/>
</dbReference>
<dbReference type="SUPFAM" id="SSF53623">
    <property type="entry name" value="MurD-like peptide ligases, catalytic domain"/>
    <property type="match status" value="1"/>
</dbReference>
<evidence type="ECO:0000313" key="23">
    <source>
        <dbReference type="EMBL" id="KTD17105.1"/>
    </source>
</evidence>
<evidence type="ECO:0000256" key="21">
    <source>
        <dbReference type="PIRNR" id="PIRNR001563"/>
    </source>
</evidence>
<dbReference type="PATRIC" id="fig|456.5.peg.1509"/>
<dbReference type="PIRSF" id="PIRSF001563">
    <property type="entry name" value="Folylpolyglu_synth"/>
    <property type="match status" value="1"/>
</dbReference>
<evidence type="ECO:0000256" key="16">
    <source>
        <dbReference type="ARBA" id="ARBA00032510"/>
    </source>
</evidence>
<evidence type="ECO:0000256" key="7">
    <source>
        <dbReference type="ARBA" id="ARBA00019357"/>
    </source>
</evidence>
<dbReference type="Gene3D" id="3.40.1190.10">
    <property type="entry name" value="Mur-like, catalytic domain"/>
    <property type="match status" value="1"/>
</dbReference>
<proteinExistence type="inferred from homology"/>
<accession>A0A0W0VAE3</accession>
<evidence type="ECO:0000256" key="4">
    <source>
        <dbReference type="ARBA" id="ARBA00008276"/>
    </source>
</evidence>
<evidence type="ECO:0000256" key="18">
    <source>
        <dbReference type="ARBA" id="ARBA00047808"/>
    </source>
</evidence>
<comment type="caution">
    <text evidence="23">The sequence shown here is derived from an EMBL/GenBank/DDBJ whole genome shotgun (WGS) entry which is preliminary data.</text>
</comment>
<evidence type="ECO:0000256" key="15">
    <source>
        <dbReference type="ARBA" id="ARBA00030592"/>
    </source>
</evidence>
<evidence type="ECO:0000256" key="17">
    <source>
        <dbReference type="ARBA" id="ARBA00047493"/>
    </source>
</evidence>
<organism evidence="23 24">
    <name type="scientific">Legionella jordanis</name>
    <dbReference type="NCBI Taxonomy" id="456"/>
    <lineage>
        <taxon>Bacteria</taxon>
        <taxon>Pseudomonadati</taxon>
        <taxon>Pseudomonadota</taxon>
        <taxon>Gammaproteobacteria</taxon>
        <taxon>Legionellales</taxon>
        <taxon>Legionellaceae</taxon>
        <taxon>Legionella</taxon>
    </lineage>
</organism>
<protein>
    <recommendedName>
        <fullName evidence="7">Dihydrofolate synthase/folylpolyglutamate synthase</fullName>
        <ecNumber evidence="5">6.3.2.12</ecNumber>
        <ecNumber evidence="6">6.3.2.17</ecNumber>
    </recommendedName>
    <alternativeName>
        <fullName evidence="16">Folylpoly-gamma-glutamate synthetase-dihydrofolate synthetase</fullName>
    </alternativeName>
    <alternativeName>
        <fullName evidence="14">Folylpolyglutamate synthetase</fullName>
    </alternativeName>
    <alternativeName>
        <fullName evidence="15">Tetrahydrofolylpolyglutamate synthase</fullName>
    </alternativeName>
</protein>
<evidence type="ECO:0000256" key="12">
    <source>
        <dbReference type="ARBA" id="ARBA00022842"/>
    </source>
</evidence>
<dbReference type="PANTHER" id="PTHR11136:SF0">
    <property type="entry name" value="DIHYDROFOLATE SYNTHETASE-RELATED"/>
    <property type="match status" value="1"/>
</dbReference>
<comment type="pathway">
    <text evidence="2">Cofactor biosynthesis; tetrahydrofolate biosynthesis; 7,8-dihydrofolate from 2-amino-4-hydroxy-6-hydroxymethyl-7,8-dihydropteridine diphosphate and 4-aminobenzoate: step 2/2.</text>
</comment>
<dbReference type="EC" id="6.3.2.12" evidence="5"/>
<dbReference type="GO" id="GO:0005737">
    <property type="term" value="C:cytoplasm"/>
    <property type="evidence" value="ECO:0007669"/>
    <property type="project" value="TreeGrafter"/>
</dbReference>
<comment type="catalytic activity">
    <reaction evidence="17">
        <text>(6S)-5,6,7,8-tetrahydrofolyl-(gamma-L-Glu)(n) + L-glutamate + ATP = (6S)-5,6,7,8-tetrahydrofolyl-(gamma-L-Glu)(n+1) + ADP + phosphate + H(+)</text>
        <dbReference type="Rhea" id="RHEA:10580"/>
        <dbReference type="Rhea" id="RHEA-COMP:14738"/>
        <dbReference type="Rhea" id="RHEA-COMP:14740"/>
        <dbReference type="ChEBI" id="CHEBI:15378"/>
        <dbReference type="ChEBI" id="CHEBI:29985"/>
        <dbReference type="ChEBI" id="CHEBI:30616"/>
        <dbReference type="ChEBI" id="CHEBI:43474"/>
        <dbReference type="ChEBI" id="CHEBI:141005"/>
        <dbReference type="ChEBI" id="CHEBI:456216"/>
        <dbReference type="EC" id="6.3.2.17"/>
    </reaction>
</comment>
<evidence type="ECO:0000256" key="9">
    <source>
        <dbReference type="ARBA" id="ARBA00022723"/>
    </source>
</evidence>
<evidence type="ECO:0000256" key="3">
    <source>
        <dbReference type="ARBA" id="ARBA00005150"/>
    </source>
</evidence>
<keyword evidence="24" id="KW-1185">Reference proteome</keyword>
<dbReference type="Gene3D" id="3.90.190.20">
    <property type="entry name" value="Mur ligase, C-terminal domain"/>
    <property type="match status" value="1"/>
</dbReference>
<dbReference type="NCBIfam" id="NF008101">
    <property type="entry name" value="PRK10846.1"/>
    <property type="match status" value="1"/>
</dbReference>
<comment type="similarity">
    <text evidence="4 21">Belongs to the folylpolyglutamate synthase family.</text>
</comment>
<dbReference type="InterPro" id="IPR036565">
    <property type="entry name" value="Mur-like_cat_sf"/>
</dbReference>
<keyword evidence="9" id="KW-0479">Metal-binding</keyword>
<keyword evidence="11 21" id="KW-0067">ATP-binding</keyword>
<comment type="catalytic activity">
    <reaction evidence="19">
        <text>(6R)-5,10-methylenetetrahydrofolyl-(gamma-L-Glu)(n) + L-glutamate + ATP = (6R)-5,10-methylenetetrahydrofolyl-(gamma-L-Glu)(n+1) + ADP + phosphate + H(+)</text>
        <dbReference type="Rhea" id="RHEA:51912"/>
        <dbReference type="Rhea" id="RHEA-COMP:13257"/>
        <dbReference type="Rhea" id="RHEA-COMP:13258"/>
        <dbReference type="ChEBI" id="CHEBI:15378"/>
        <dbReference type="ChEBI" id="CHEBI:29985"/>
        <dbReference type="ChEBI" id="CHEBI:30616"/>
        <dbReference type="ChEBI" id="CHEBI:43474"/>
        <dbReference type="ChEBI" id="CHEBI:136572"/>
        <dbReference type="ChEBI" id="CHEBI:456216"/>
        <dbReference type="EC" id="6.3.2.17"/>
    </reaction>
</comment>
<dbReference type="RefSeq" id="WP_058470904.1">
    <property type="nucleotide sequence ID" value="NZ_CAAAIC010000003.1"/>
</dbReference>
<keyword evidence="12" id="KW-0460">Magnesium</keyword>
<name>A0A0W0VAE3_9GAMM</name>
<evidence type="ECO:0000256" key="13">
    <source>
        <dbReference type="ARBA" id="ARBA00022909"/>
    </source>
</evidence>
<comment type="catalytic activity">
    <reaction evidence="18">
        <text>10-formyltetrahydrofolyl-(gamma-L-Glu)(n) + L-glutamate + ATP = 10-formyltetrahydrofolyl-(gamma-L-Glu)(n+1) + ADP + phosphate + H(+)</text>
        <dbReference type="Rhea" id="RHEA:51904"/>
        <dbReference type="Rhea" id="RHEA-COMP:13088"/>
        <dbReference type="Rhea" id="RHEA-COMP:14300"/>
        <dbReference type="ChEBI" id="CHEBI:15378"/>
        <dbReference type="ChEBI" id="CHEBI:29985"/>
        <dbReference type="ChEBI" id="CHEBI:30616"/>
        <dbReference type="ChEBI" id="CHEBI:43474"/>
        <dbReference type="ChEBI" id="CHEBI:134413"/>
        <dbReference type="ChEBI" id="CHEBI:456216"/>
        <dbReference type="EC" id="6.3.2.17"/>
    </reaction>
</comment>
<dbReference type="STRING" id="456.Ljor_1411"/>
<evidence type="ECO:0000256" key="20">
    <source>
        <dbReference type="ARBA" id="ARBA00049161"/>
    </source>
</evidence>
<dbReference type="Pfam" id="PF02875">
    <property type="entry name" value="Mur_ligase_C"/>
    <property type="match status" value="1"/>
</dbReference>
<dbReference type="EMBL" id="LNYJ01000011">
    <property type="protein sequence ID" value="KTD17105.1"/>
    <property type="molecule type" value="Genomic_DNA"/>
</dbReference>
<dbReference type="EC" id="6.3.2.17" evidence="6"/>
<evidence type="ECO:0000259" key="22">
    <source>
        <dbReference type="Pfam" id="PF02875"/>
    </source>
</evidence>
<dbReference type="InterPro" id="IPR036615">
    <property type="entry name" value="Mur_ligase_C_dom_sf"/>
</dbReference>
<feature type="domain" description="Mur ligase C-terminal" evidence="22">
    <location>
        <begin position="286"/>
        <end position="406"/>
    </location>
</feature>